<dbReference type="Gene3D" id="2.30.110.10">
    <property type="entry name" value="Electron Transport, Fmn-binding Protein, Chain A"/>
    <property type="match status" value="1"/>
</dbReference>
<dbReference type="GO" id="GO:0010181">
    <property type="term" value="F:FMN binding"/>
    <property type="evidence" value="ECO:0007669"/>
    <property type="project" value="InterPro"/>
</dbReference>
<dbReference type="PANTHER" id="PTHR30466">
    <property type="entry name" value="FLAVIN REDUCTASE"/>
    <property type="match status" value="1"/>
</dbReference>
<evidence type="ECO:0000256" key="1">
    <source>
        <dbReference type="ARBA" id="ARBA00008898"/>
    </source>
</evidence>
<dbReference type="InterPro" id="IPR002563">
    <property type="entry name" value="Flavin_Rdtase-like_dom"/>
</dbReference>
<reference evidence="5" key="1">
    <citation type="submission" date="2015-06" db="EMBL/GenBank/DDBJ databases">
        <authorList>
            <person name="Lim Y.L."/>
            <person name="Ee R."/>
            <person name="Yong D."/>
            <person name="How K.Y."/>
            <person name="Yin W.F."/>
            <person name="Chan K.G."/>
        </authorList>
    </citation>
    <scope>NUCLEOTIDE SEQUENCE [LARGE SCALE GENOMIC DNA]</scope>
    <source>
        <strain evidence="5">DSM 25325</strain>
    </source>
</reference>
<dbReference type="InterPro" id="IPR050268">
    <property type="entry name" value="NADH-dep_flavin_reductase"/>
</dbReference>
<keyword evidence="5" id="KW-1185">Reference proteome</keyword>
<evidence type="ECO:0000313" key="4">
    <source>
        <dbReference type="EMBL" id="AKJ67533.1"/>
    </source>
</evidence>
<dbReference type="SMART" id="SM00903">
    <property type="entry name" value="Flavin_Reduct"/>
    <property type="match status" value="1"/>
</dbReference>
<sequence>MSAAACQGGWPAQADTQDFKRAMRQLAGGVSVVTVQAGTRRSGFTATSVSSLCVDPPTLIACVNKVSSSAALLRETRHFGVSVLAEPQQLVAERFAGMGGTAGEQRYAGTDWLRLTPDGAPVMAHSLIALDCCAEDMIERHSHWLLIGRVRAVRQSDASAPPLLYWNGAYRRLSASEPLRTESQTRR</sequence>
<feature type="domain" description="Flavin reductase like" evidence="3">
    <location>
        <begin position="23"/>
        <end position="172"/>
    </location>
</feature>
<dbReference type="STRING" id="445709.ABW99_04115"/>
<dbReference type="KEGG" id="ptx:ABW99_04115"/>
<dbReference type="RefSeq" id="WP_047213151.1">
    <property type="nucleotide sequence ID" value="NZ_CP011568.3"/>
</dbReference>
<dbReference type="Pfam" id="PF01613">
    <property type="entry name" value="Flavin_Reduct"/>
    <property type="match status" value="1"/>
</dbReference>
<accession>A0A0G3EKH4</accession>
<dbReference type="InterPro" id="IPR012349">
    <property type="entry name" value="Split_barrel_FMN-bd"/>
</dbReference>
<keyword evidence="2" id="KW-0560">Oxidoreductase</keyword>
<protein>
    <recommendedName>
        <fullName evidence="3">Flavin reductase like domain-containing protein</fullName>
    </recommendedName>
</protein>
<gene>
    <name evidence="4" type="ORF">ABW99_04115</name>
</gene>
<evidence type="ECO:0000313" key="5">
    <source>
        <dbReference type="Proteomes" id="UP000036700"/>
    </source>
</evidence>
<dbReference type="SUPFAM" id="SSF50475">
    <property type="entry name" value="FMN-binding split barrel"/>
    <property type="match status" value="1"/>
</dbReference>
<dbReference type="OrthoDB" id="8525727at2"/>
<comment type="similarity">
    <text evidence="1">Belongs to the non-flavoprotein flavin reductase family.</text>
</comment>
<evidence type="ECO:0000256" key="2">
    <source>
        <dbReference type="ARBA" id="ARBA00023002"/>
    </source>
</evidence>
<dbReference type="Proteomes" id="UP000036700">
    <property type="component" value="Chromosome"/>
</dbReference>
<name>A0A0G3EKH4_9BURK</name>
<evidence type="ECO:0000259" key="3">
    <source>
        <dbReference type="SMART" id="SM00903"/>
    </source>
</evidence>
<organism evidence="4 5">
    <name type="scientific">Pandoraea thiooxydans</name>
    <dbReference type="NCBI Taxonomy" id="445709"/>
    <lineage>
        <taxon>Bacteria</taxon>
        <taxon>Pseudomonadati</taxon>
        <taxon>Pseudomonadota</taxon>
        <taxon>Betaproteobacteria</taxon>
        <taxon>Burkholderiales</taxon>
        <taxon>Burkholderiaceae</taxon>
        <taxon>Pandoraea</taxon>
    </lineage>
</organism>
<dbReference type="PANTHER" id="PTHR30466:SF11">
    <property type="entry name" value="FLAVIN-DEPENDENT MONOOXYGENASE, REDUCTASE SUBUNIT HSAB"/>
    <property type="match status" value="1"/>
</dbReference>
<dbReference type="AlphaFoldDB" id="A0A0G3EKH4"/>
<dbReference type="PATRIC" id="fig|445709.3.peg.880"/>
<proteinExistence type="inferred from homology"/>
<dbReference type="EMBL" id="CP011568">
    <property type="protein sequence ID" value="AKJ67533.1"/>
    <property type="molecule type" value="Genomic_DNA"/>
</dbReference>
<dbReference type="GO" id="GO:0042602">
    <property type="term" value="F:riboflavin reductase (NADPH) activity"/>
    <property type="evidence" value="ECO:0007669"/>
    <property type="project" value="TreeGrafter"/>
</dbReference>